<name>A0A2T1AHD8_TRISK</name>
<evidence type="ECO:0000313" key="2">
    <source>
        <dbReference type="EMBL" id="PRZ48009.1"/>
    </source>
</evidence>
<dbReference type="Gene3D" id="1.10.530.10">
    <property type="match status" value="1"/>
</dbReference>
<evidence type="ECO:0000256" key="1">
    <source>
        <dbReference type="SAM" id="MobiDB-lite"/>
    </source>
</evidence>
<dbReference type="RefSeq" id="WP_133166718.1">
    <property type="nucleotide sequence ID" value="NZ_PVUF01000005.1"/>
</dbReference>
<reference evidence="2 3" key="1">
    <citation type="submission" date="2018-03" db="EMBL/GenBank/DDBJ databases">
        <title>Genomic Encyclopedia of Archaeal and Bacterial Type Strains, Phase II (KMG-II): from individual species to whole genera.</title>
        <authorList>
            <person name="Goeker M."/>
        </authorList>
    </citation>
    <scope>NUCLEOTIDE SEQUENCE [LARGE SCALE GENOMIC DNA]</scope>
    <source>
        <strain evidence="2 3">DSM 25328</strain>
    </source>
</reference>
<comment type="caution">
    <text evidence="2">The sequence shown here is derived from an EMBL/GenBank/DDBJ whole genome shotgun (WGS) entry which is preliminary data.</text>
</comment>
<dbReference type="Proteomes" id="UP000237718">
    <property type="component" value="Unassembled WGS sequence"/>
</dbReference>
<organism evidence="2 3">
    <name type="scientific">Tritonibacter scottomollicae</name>
    <name type="common">Epibacterium scottomollicae</name>
    <dbReference type="NCBI Taxonomy" id="483013"/>
    <lineage>
        <taxon>Bacteria</taxon>
        <taxon>Pseudomonadati</taxon>
        <taxon>Pseudomonadota</taxon>
        <taxon>Alphaproteobacteria</taxon>
        <taxon>Rhodobacterales</taxon>
        <taxon>Paracoccaceae</taxon>
        <taxon>Tritonibacter</taxon>
    </lineage>
</organism>
<sequence>MGSRGALAVLGAGVVVATYAAWRDTKQKNSEQQAIIQPAVYQTGGSKAKLAAMQGGGGQGGDLKSALVGWGVDTLFGAIERGGWMGGGWLGGGNNSPGVGTGSGIDRPPGTANTNSPPASSGGKGLGGLLDLIGSVEAPKGYDQVYGGSKINPPQPITSMTVAEVLDWQDRSVAAGSASSAAGKYQVIRGTLRDEVRNGTVSMNDRFTPAVQDKIAVSRMNYRGLGSYQAGLIDETEFGQRLSMEWASLPALKTDRNGRAARGQSYYAGDGLNKSHVTPDTILSKLKGLF</sequence>
<dbReference type="EMBL" id="PVUF01000005">
    <property type="protein sequence ID" value="PRZ48009.1"/>
    <property type="molecule type" value="Genomic_DNA"/>
</dbReference>
<dbReference type="OrthoDB" id="7851400at2"/>
<gene>
    <name evidence="2" type="ORF">CLV89_105234</name>
</gene>
<protein>
    <submittedName>
        <fullName evidence="2">Muramidase (Phage lysozyme)</fullName>
    </submittedName>
</protein>
<dbReference type="AlphaFoldDB" id="A0A2T1AHD8"/>
<accession>A0A2T1AHD8</accession>
<dbReference type="SUPFAM" id="SSF53955">
    <property type="entry name" value="Lysozyme-like"/>
    <property type="match status" value="1"/>
</dbReference>
<dbReference type="InterPro" id="IPR023346">
    <property type="entry name" value="Lysozyme-like_dom_sf"/>
</dbReference>
<evidence type="ECO:0000313" key="3">
    <source>
        <dbReference type="Proteomes" id="UP000237718"/>
    </source>
</evidence>
<feature type="compositionally biased region" description="Gly residues" evidence="1">
    <location>
        <begin position="92"/>
        <end position="103"/>
    </location>
</feature>
<feature type="region of interest" description="Disordered" evidence="1">
    <location>
        <begin position="92"/>
        <end position="124"/>
    </location>
</feature>
<proteinExistence type="predicted"/>